<keyword evidence="3" id="KW-1185">Reference proteome</keyword>
<dbReference type="EMBL" id="JAULSU010000004">
    <property type="protein sequence ID" value="KAK0618819.1"/>
    <property type="molecule type" value="Genomic_DNA"/>
</dbReference>
<sequence>MYPLVNRMELGFFEVGSPFSAPNGAPGSPTNPQRQESESGTEIQFIVFQPSANDGKKTRQNVSTNSRMAIHSHAARVVHARRRQARTLAYHTNQSHHGARTPLDLPNGQRVQTSAPPWSYLTPTTVVDKYRRSDPFNSFARALSPNLACIVPMIESGCWRLRALEASQRESLALDWLHLALSNLDFLNGLFLNASRLLSVRHEQEEQREKFAGLAVRYKLLCVKFVIDSIKETTGARELDDIPIAETLVLAFDEKLLGDGVMARRHIEGAIGMVNLKGGPQTLGMNGLLAMMLAKYSEDVGIVTPPTDWD</sequence>
<comment type="caution">
    <text evidence="2">The sequence shown here is derived from an EMBL/GenBank/DDBJ whole genome shotgun (WGS) entry which is preliminary data.</text>
</comment>
<proteinExistence type="predicted"/>
<gene>
    <name evidence="2" type="ORF">B0T14DRAFT_602779</name>
</gene>
<feature type="region of interest" description="Disordered" evidence="1">
    <location>
        <begin position="19"/>
        <end position="40"/>
    </location>
</feature>
<evidence type="ECO:0000313" key="2">
    <source>
        <dbReference type="EMBL" id="KAK0618819.1"/>
    </source>
</evidence>
<reference evidence="2" key="1">
    <citation type="submission" date="2023-06" db="EMBL/GenBank/DDBJ databases">
        <title>Genome-scale phylogeny and comparative genomics of the fungal order Sordariales.</title>
        <authorList>
            <consortium name="Lawrence Berkeley National Laboratory"/>
            <person name="Hensen N."/>
            <person name="Bonometti L."/>
            <person name="Westerberg I."/>
            <person name="Brannstrom I.O."/>
            <person name="Guillou S."/>
            <person name="Cros-Aarteil S."/>
            <person name="Calhoun S."/>
            <person name="Haridas S."/>
            <person name="Kuo A."/>
            <person name="Mondo S."/>
            <person name="Pangilinan J."/>
            <person name="Riley R."/>
            <person name="Labutti K."/>
            <person name="Andreopoulos B."/>
            <person name="Lipzen A."/>
            <person name="Chen C."/>
            <person name="Yanf M."/>
            <person name="Daum C."/>
            <person name="Ng V."/>
            <person name="Clum A."/>
            <person name="Steindorff A."/>
            <person name="Ohm R."/>
            <person name="Martin F."/>
            <person name="Silar P."/>
            <person name="Natvig D."/>
            <person name="Lalanne C."/>
            <person name="Gautier V."/>
            <person name="Ament-Velasquez S.L."/>
            <person name="Kruys A."/>
            <person name="Hutchinson M.I."/>
            <person name="Powell A.J."/>
            <person name="Barry K."/>
            <person name="Miller A.N."/>
            <person name="Grigoriev I.V."/>
            <person name="Debuchy R."/>
            <person name="Gladieux P."/>
            <person name="Thoren M.H."/>
            <person name="Johannesson H."/>
        </authorList>
    </citation>
    <scope>NUCLEOTIDE SEQUENCE</scope>
    <source>
        <strain evidence="2">CBS 606.72</strain>
    </source>
</reference>
<evidence type="ECO:0000256" key="1">
    <source>
        <dbReference type="SAM" id="MobiDB-lite"/>
    </source>
</evidence>
<name>A0AA39WNS6_9PEZI</name>
<dbReference type="AlphaFoldDB" id="A0AA39WNS6"/>
<dbReference type="Proteomes" id="UP001175000">
    <property type="component" value="Unassembled WGS sequence"/>
</dbReference>
<protein>
    <submittedName>
        <fullName evidence="2">Uncharacterized protein</fullName>
    </submittedName>
</protein>
<feature type="region of interest" description="Disordered" evidence="1">
    <location>
        <begin position="91"/>
        <end position="117"/>
    </location>
</feature>
<evidence type="ECO:0000313" key="3">
    <source>
        <dbReference type="Proteomes" id="UP001175000"/>
    </source>
</evidence>
<feature type="compositionally biased region" description="Polar residues" evidence="1">
    <location>
        <begin position="28"/>
        <end position="40"/>
    </location>
</feature>
<organism evidence="2 3">
    <name type="scientific">Immersiella caudata</name>
    <dbReference type="NCBI Taxonomy" id="314043"/>
    <lineage>
        <taxon>Eukaryota</taxon>
        <taxon>Fungi</taxon>
        <taxon>Dikarya</taxon>
        <taxon>Ascomycota</taxon>
        <taxon>Pezizomycotina</taxon>
        <taxon>Sordariomycetes</taxon>
        <taxon>Sordariomycetidae</taxon>
        <taxon>Sordariales</taxon>
        <taxon>Lasiosphaeriaceae</taxon>
        <taxon>Immersiella</taxon>
    </lineage>
</organism>
<accession>A0AA39WNS6</accession>